<sequence>MLNLMAIISQQSWRDILLTALLASSILYYFVFKNAADISSKNETQVTSSEEERRRRRDHLAKIAEERAKAKRIAAATAAAANKASSNKDKCVTQEPKKVSAKVTSSSKQHHATSTEKKANATILPKEKVTKTVASNRIENKSPVQNKTKDVINNRAATAPNEAAAKTGTIDTPKGIDEPPKNKERDSKVEKSDVDTSKEVNNSSIGQADGDELTEKTVMDVDVSNNENNVATTLSTTVDTEDVQENDQESITIYLIKSSSPRIELTIAKDATPSQLRQAAADATDIPLAGLRLIFRGRMIVEKSSGSVVDEFGIEEGSALHVVGKPNTLASVSSSTAPISQQQQQQQQQQQPRTSQSQQDMTRLIHQGLQSNPNFFHYAAAAGNYELIQAAIRDGSFNTQLNRSDENDWTPLHEAIRGGHLHVVTLLLDEGGLDMHAITNQGDGFSPLSLSINYHGGDHQLTRMLRDRGGQEWPEDVDDDSESESERSSSSNDESNEEEDAERNPWRNS</sequence>
<dbReference type="InterPro" id="IPR029071">
    <property type="entry name" value="Ubiquitin-like_domsf"/>
</dbReference>
<feature type="region of interest" description="Disordered" evidence="4">
    <location>
        <begin position="80"/>
        <end position="211"/>
    </location>
</feature>
<feature type="compositionally biased region" description="Low complexity" evidence="4">
    <location>
        <begin position="153"/>
        <end position="165"/>
    </location>
</feature>
<dbReference type="InterPro" id="IPR002110">
    <property type="entry name" value="Ankyrin_rpt"/>
</dbReference>
<feature type="compositionally biased region" description="Acidic residues" evidence="4">
    <location>
        <begin position="473"/>
        <end position="483"/>
    </location>
</feature>
<comment type="caution">
    <text evidence="6">The sequence shown here is derived from an EMBL/GenBank/DDBJ whole genome shotgun (WGS) entry which is preliminary data.</text>
</comment>
<dbReference type="PROSITE" id="PS50297">
    <property type="entry name" value="ANK_REP_REGION"/>
    <property type="match status" value="1"/>
</dbReference>
<dbReference type="Pfam" id="PF00240">
    <property type="entry name" value="ubiquitin"/>
    <property type="match status" value="1"/>
</dbReference>
<dbReference type="PROSITE" id="PS50053">
    <property type="entry name" value="UBIQUITIN_2"/>
    <property type="match status" value="1"/>
</dbReference>
<feature type="region of interest" description="Disordered" evidence="4">
    <location>
        <begin position="331"/>
        <end position="360"/>
    </location>
</feature>
<feature type="domain" description="Ubiquitin-like" evidence="5">
    <location>
        <begin position="249"/>
        <end position="325"/>
    </location>
</feature>
<proteinExistence type="predicted"/>
<keyword evidence="2 3" id="KW-0040">ANK repeat</keyword>
<feature type="compositionally biased region" description="Low complexity" evidence="4">
    <location>
        <begin position="333"/>
        <end position="359"/>
    </location>
</feature>
<dbReference type="InterPro" id="IPR036770">
    <property type="entry name" value="Ankyrin_rpt-contain_sf"/>
</dbReference>
<gene>
    <name evidence="6" type="ORF">QTG54_011297</name>
</gene>
<dbReference type="SMART" id="SM00248">
    <property type="entry name" value="ANK"/>
    <property type="match status" value="3"/>
</dbReference>
<dbReference type="AlphaFoldDB" id="A0AAD8Y2J4"/>
<dbReference type="Gene3D" id="3.10.20.90">
    <property type="entry name" value="Phosphatidylinositol 3-kinase Catalytic Subunit, Chain A, domain 1"/>
    <property type="match status" value="1"/>
</dbReference>
<feature type="region of interest" description="Disordered" evidence="4">
    <location>
        <begin position="467"/>
        <end position="509"/>
    </location>
</feature>
<dbReference type="PANTHER" id="PTHR24178">
    <property type="entry name" value="MOLTING PROTEIN MLT-4"/>
    <property type="match status" value="1"/>
</dbReference>
<dbReference type="InterPro" id="IPR000626">
    <property type="entry name" value="Ubiquitin-like_dom"/>
</dbReference>
<feature type="repeat" description="ANK" evidence="3">
    <location>
        <begin position="407"/>
        <end position="431"/>
    </location>
</feature>
<dbReference type="SUPFAM" id="SSF48403">
    <property type="entry name" value="Ankyrin repeat"/>
    <property type="match status" value="1"/>
</dbReference>
<dbReference type="SMART" id="SM00213">
    <property type="entry name" value="UBQ"/>
    <property type="match status" value="1"/>
</dbReference>
<feature type="compositionally biased region" description="Polar residues" evidence="4">
    <location>
        <begin position="132"/>
        <end position="146"/>
    </location>
</feature>
<evidence type="ECO:0000256" key="1">
    <source>
        <dbReference type="ARBA" id="ARBA00022737"/>
    </source>
</evidence>
<reference evidence="6" key="1">
    <citation type="submission" date="2023-06" db="EMBL/GenBank/DDBJ databases">
        <title>Survivors Of The Sea: Transcriptome response of Skeletonema marinoi to long-term dormancy.</title>
        <authorList>
            <person name="Pinder M.I.M."/>
            <person name="Kourtchenko O."/>
            <person name="Robertson E.K."/>
            <person name="Larsson T."/>
            <person name="Maumus F."/>
            <person name="Osuna-Cruz C.M."/>
            <person name="Vancaester E."/>
            <person name="Stenow R."/>
            <person name="Vandepoele K."/>
            <person name="Ploug H."/>
            <person name="Bruchert V."/>
            <person name="Godhe A."/>
            <person name="Topel M."/>
        </authorList>
    </citation>
    <scope>NUCLEOTIDE SEQUENCE</scope>
    <source>
        <strain evidence="6">R05AC</strain>
    </source>
</reference>
<name>A0AAD8Y2J4_9STRA</name>
<organism evidence="6 7">
    <name type="scientific">Skeletonema marinoi</name>
    <dbReference type="NCBI Taxonomy" id="267567"/>
    <lineage>
        <taxon>Eukaryota</taxon>
        <taxon>Sar</taxon>
        <taxon>Stramenopiles</taxon>
        <taxon>Ochrophyta</taxon>
        <taxon>Bacillariophyta</taxon>
        <taxon>Coscinodiscophyceae</taxon>
        <taxon>Thalassiosirophycidae</taxon>
        <taxon>Thalassiosirales</taxon>
        <taxon>Skeletonemataceae</taxon>
        <taxon>Skeletonema</taxon>
        <taxon>Skeletonema marinoi-dohrnii complex</taxon>
    </lineage>
</organism>
<dbReference type="PANTHER" id="PTHR24178:SF9">
    <property type="entry name" value="ANK_REP_REGION DOMAIN-CONTAINING PROTEIN"/>
    <property type="match status" value="1"/>
</dbReference>
<dbReference type="SUPFAM" id="SSF54236">
    <property type="entry name" value="Ubiquitin-like"/>
    <property type="match status" value="1"/>
</dbReference>
<evidence type="ECO:0000256" key="4">
    <source>
        <dbReference type="SAM" id="MobiDB-lite"/>
    </source>
</evidence>
<evidence type="ECO:0000313" key="6">
    <source>
        <dbReference type="EMBL" id="KAK1738003.1"/>
    </source>
</evidence>
<dbReference type="Proteomes" id="UP001224775">
    <property type="component" value="Unassembled WGS sequence"/>
</dbReference>
<accession>A0AAD8Y2J4</accession>
<dbReference type="PROSITE" id="PS50088">
    <property type="entry name" value="ANK_REPEAT"/>
    <property type="match status" value="1"/>
</dbReference>
<evidence type="ECO:0000256" key="3">
    <source>
        <dbReference type="PROSITE-ProRule" id="PRU00023"/>
    </source>
</evidence>
<feature type="compositionally biased region" description="Basic and acidic residues" evidence="4">
    <location>
        <begin position="174"/>
        <end position="198"/>
    </location>
</feature>
<evidence type="ECO:0000313" key="7">
    <source>
        <dbReference type="Proteomes" id="UP001224775"/>
    </source>
</evidence>
<dbReference type="Pfam" id="PF13637">
    <property type="entry name" value="Ank_4"/>
    <property type="match status" value="1"/>
</dbReference>
<protein>
    <recommendedName>
        <fullName evidence="5">Ubiquitin-like domain-containing protein</fullName>
    </recommendedName>
</protein>
<evidence type="ECO:0000256" key="2">
    <source>
        <dbReference type="ARBA" id="ARBA00023043"/>
    </source>
</evidence>
<keyword evidence="7" id="KW-1185">Reference proteome</keyword>
<keyword evidence="1" id="KW-0677">Repeat</keyword>
<dbReference type="Gene3D" id="1.25.40.20">
    <property type="entry name" value="Ankyrin repeat-containing domain"/>
    <property type="match status" value="1"/>
</dbReference>
<evidence type="ECO:0000259" key="5">
    <source>
        <dbReference type="PROSITE" id="PS50053"/>
    </source>
</evidence>
<dbReference type="EMBL" id="JATAAI010000022">
    <property type="protein sequence ID" value="KAK1738003.1"/>
    <property type="molecule type" value="Genomic_DNA"/>
</dbReference>
<feature type="compositionally biased region" description="Basic and acidic residues" evidence="4">
    <location>
        <begin position="113"/>
        <end position="130"/>
    </location>
</feature>
<feature type="compositionally biased region" description="Basic and acidic residues" evidence="4">
    <location>
        <begin position="86"/>
        <end position="98"/>
    </location>
</feature>